<comment type="caution">
    <text evidence="2">The sequence shown here is derived from an EMBL/GenBank/DDBJ whole genome shotgun (WGS) entry which is preliminary data.</text>
</comment>
<reference evidence="3" key="1">
    <citation type="submission" date="2023-01" db="EMBL/GenBank/DDBJ databases">
        <title>Key to firefly adult light organ development and bioluminescence: homeobox transcription factors regulate luciferase expression and transportation to peroxisome.</title>
        <authorList>
            <person name="Fu X."/>
        </authorList>
    </citation>
    <scope>NUCLEOTIDE SEQUENCE [LARGE SCALE GENOMIC DNA]</scope>
</reference>
<accession>A0AAN7NTV4</accession>
<feature type="compositionally biased region" description="Basic residues" evidence="1">
    <location>
        <begin position="175"/>
        <end position="186"/>
    </location>
</feature>
<feature type="compositionally biased region" description="Polar residues" evidence="1">
    <location>
        <begin position="93"/>
        <end position="112"/>
    </location>
</feature>
<dbReference type="Proteomes" id="UP001353858">
    <property type="component" value="Unassembled WGS sequence"/>
</dbReference>
<evidence type="ECO:0000313" key="2">
    <source>
        <dbReference type="EMBL" id="KAK4871825.1"/>
    </source>
</evidence>
<feature type="region of interest" description="Disordered" evidence="1">
    <location>
        <begin position="58"/>
        <end position="134"/>
    </location>
</feature>
<feature type="region of interest" description="Disordered" evidence="1">
    <location>
        <begin position="164"/>
        <end position="200"/>
    </location>
</feature>
<dbReference type="AlphaFoldDB" id="A0AAN7NTV4"/>
<feature type="compositionally biased region" description="Basic residues" evidence="1">
    <location>
        <begin position="121"/>
        <end position="130"/>
    </location>
</feature>
<protein>
    <submittedName>
        <fullName evidence="2">Uncharacterized protein</fullName>
    </submittedName>
</protein>
<sequence length="246" mass="27587">MAVLKCARCVAEQRTVPSSASSTTDIYEHDVLPTEDLERTNENPCDTENQEYLKAQIHESGSLNEEIRSCSKENSLTATEKEPKTPQPGPSYQRPSTPLPQISTFKLTSPSNIMPVPRTTQTKRKVRKGGKTAILTESPYKNELLETIKATENKKLKTEVTKQKVFSSGKEAKAKGKGQQKPKKQNKSTLSDQEESDDGSDVECLYCGYLYSQSTEEWITCGSCRRWAGEDDNDEECSHICEYCKK</sequence>
<organism evidence="2 3">
    <name type="scientific">Aquatica leii</name>
    <dbReference type="NCBI Taxonomy" id="1421715"/>
    <lineage>
        <taxon>Eukaryota</taxon>
        <taxon>Metazoa</taxon>
        <taxon>Ecdysozoa</taxon>
        <taxon>Arthropoda</taxon>
        <taxon>Hexapoda</taxon>
        <taxon>Insecta</taxon>
        <taxon>Pterygota</taxon>
        <taxon>Neoptera</taxon>
        <taxon>Endopterygota</taxon>
        <taxon>Coleoptera</taxon>
        <taxon>Polyphaga</taxon>
        <taxon>Elateriformia</taxon>
        <taxon>Elateroidea</taxon>
        <taxon>Lampyridae</taxon>
        <taxon>Luciolinae</taxon>
        <taxon>Aquatica</taxon>
    </lineage>
</organism>
<feature type="compositionally biased region" description="Basic and acidic residues" evidence="1">
    <location>
        <begin position="26"/>
        <end position="41"/>
    </location>
</feature>
<keyword evidence="3" id="KW-1185">Reference proteome</keyword>
<proteinExistence type="predicted"/>
<evidence type="ECO:0000313" key="3">
    <source>
        <dbReference type="Proteomes" id="UP001353858"/>
    </source>
</evidence>
<dbReference type="EMBL" id="JARPUR010000008">
    <property type="protein sequence ID" value="KAK4871825.1"/>
    <property type="molecule type" value="Genomic_DNA"/>
</dbReference>
<feature type="region of interest" description="Disordered" evidence="1">
    <location>
        <begin position="17"/>
        <end position="45"/>
    </location>
</feature>
<evidence type="ECO:0000256" key="1">
    <source>
        <dbReference type="SAM" id="MobiDB-lite"/>
    </source>
</evidence>
<gene>
    <name evidence="2" type="ORF">RN001_015949</name>
</gene>
<name>A0AAN7NTV4_9COLE</name>